<reference evidence="4 5" key="1">
    <citation type="journal article" date="2021" name="Elife">
        <title>Chloroplast acquisition without the gene transfer in kleptoplastic sea slugs, Plakobranchus ocellatus.</title>
        <authorList>
            <person name="Maeda T."/>
            <person name="Takahashi S."/>
            <person name="Yoshida T."/>
            <person name="Shimamura S."/>
            <person name="Takaki Y."/>
            <person name="Nagai Y."/>
            <person name="Toyoda A."/>
            <person name="Suzuki Y."/>
            <person name="Arimoto A."/>
            <person name="Ishii H."/>
            <person name="Satoh N."/>
            <person name="Nishiyama T."/>
            <person name="Hasebe M."/>
            <person name="Maruyama T."/>
            <person name="Minagawa J."/>
            <person name="Obokata J."/>
            <person name="Shigenobu S."/>
        </authorList>
    </citation>
    <scope>NUCLEOTIDE SEQUENCE [LARGE SCALE GENOMIC DNA]</scope>
</reference>
<dbReference type="Gene3D" id="3.30.2350.20">
    <property type="entry name" value="TruD, catalytic domain"/>
    <property type="match status" value="1"/>
</dbReference>
<dbReference type="PANTHER" id="PTHR13326">
    <property type="entry name" value="TRNA PSEUDOURIDINE SYNTHASE D"/>
    <property type="match status" value="1"/>
</dbReference>
<protein>
    <submittedName>
        <fullName evidence="4">Pseudouridylate synthase 7-like protein</fullName>
    </submittedName>
</protein>
<dbReference type="Pfam" id="PF01142">
    <property type="entry name" value="TruD"/>
    <property type="match status" value="1"/>
</dbReference>
<dbReference type="GO" id="GO:0003723">
    <property type="term" value="F:RNA binding"/>
    <property type="evidence" value="ECO:0007669"/>
    <property type="project" value="InterPro"/>
</dbReference>
<dbReference type="SUPFAM" id="SSF55120">
    <property type="entry name" value="Pseudouridine synthase"/>
    <property type="match status" value="1"/>
</dbReference>
<dbReference type="EMBL" id="BMAT01011186">
    <property type="protein sequence ID" value="GFR68281.1"/>
    <property type="molecule type" value="Genomic_DNA"/>
</dbReference>
<comment type="similarity">
    <text evidence="1">Belongs to the pseudouridine synthase TruD family.</text>
</comment>
<dbReference type="AlphaFoldDB" id="A0AAV4F5K0"/>
<keyword evidence="2" id="KW-0413">Isomerase</keyword>
<accession>A0AAV4F5K0</accession>
<dbReference type="GO" id="GO:0009982">
    <property type="term" value="F:pseudouridine synthase activity"/>
    <property type="evidence" value="ECO:0007669"/>
    <property type="project" value="InterPro"/>
</dbReference>
<dbReference type="InterPro" id="IPR020103">
    <property type="entry name" value="PsdUridine_synth_cat_dom_sf"/>
</dbReference>
<keyword evidence="5" id="KW-1185">Reference proteome</keyword>
<evidence type="ECO:0000256" key="1">
    <source>
        <dbReference type="ARBA" id="ARBA00007953"/>
    </source>
</evidence>
<dbReference type="InterPro" id="IPR011760">
    <property type="entry name" value="PsdUridine_synth_TruD_insert"/>
</dbReference>
<name>A0AAV4F5K0_9GAST</name>
<evidence type="ECO:0000259" key="3">
    <source>
        <dbReference type="PROSITE" id="PS50984"/>
    </source>
</evidence>
<sequence>MLYVHSYQALVWNHMTSRRLAKLGHRPVVGDLVLTKNSNSDSSSPVVLTADNLQEYDIHNVVLPLPGYNIVYPQNE</sequence>
<feature type="domain" description="TRUD" evidence="3">
    <location>
        <begin position="1"/>
        <end position="76"/>
    </location>
</feature>
<organism evidence="4 5">
    <name type="scientific">Elysia marginata</name>
    <dbReference type="NCBI Taxonomy" id="1093978"/>
    <lineage>
        <taxon>Eukaryota</taxon>
        <taxon>Metazoa</taxon>
        <taxon>Spiralia</taxon>
        <taxon>Lophotrochozoa</taxon>
        <taxon>Mollusca</taxon>
        <taxon>Gastropoda</taxon>
        <taxon>Heterobranchia</taxon>
        <taxon>Euthyneura</taxon>
        <taxon>Panpulmonata</taxon>
        <taxon>Sacoglossa</taxon>
        <taxon>Placobranchoidea</taxon>
        <taxon>Plakobranchidae</taxon>
        <taxon>Elysia</taxon>
    </lineage>
</organism>
<dbReference type="Proteomes" id="UP000762676">
    <property type="component" value="Unassembled WGS sequence"/>
</dbReference>
<proteinExistence type="inferred from homology"/>
<dbReference type="PROSITE" id="PS50984">
    <property type="entry name" value="TRUD"/>
    <property type="match status" value="1"/>
</dbReference>
<evidence type="ECO:0000256" key="2">
    <source>
        <dbReference type="ARBA" id="ARBA00023235"/>
    </source>
</evidence>
<dbReference type="PANTHER" id="PTHR13326:SF21">
    <property type="entry name" value="PSEUDOURIDYLATE SYNTHASE PUS7L"/>
    <property type="match status" value="1"/>
</dbReference>
<comment type="caution">
    <text evidence="4">The sequence shown here is derived from an EMBL/GenBank/DDBJ whole genome shotgun (WGS) entry which is preliminary data.</text>
</comment>
<dbReference type="GO" id="GO:0001522">
    <property type="term" value="P:pseudouridine synthesis"/>
    <property type="evidence" value="ECO:0007669"/>
    <property type="project" value="InterPro"/>
</dbReference>
<dbReference type="InterPro" id="IPR042214">
    <property type="entry name" value="TruD_catalytic"/>
</dbReference>
<evidence type="ECO:0000313" key="4">
    <source>
        <dbReference type="EMBL" id="GFR68281.1"/>
    </source>
</evidence>
<gene>
    <name evidence="4" type="ORF">ElyMa_005605200</name>
</gene>
<feature type="non-terminal residue" evidence="4">
    <location>
        <position position="76"/>
    </location>
</feature>
<dbReference type="InterPro" id="IPR001656">
    <property type="entry name" value="PsdUridine_synth_TruD"/>
</dbReference>
<dbReference type="GO" id="GO:0005634">
    <property type="term" value="C:nucleus"/>
    <property type="evidence" value="ECO:0007669"/>
    <property type="project" value="TreeGrafter"/>
</dbReference>
<evidence type="ECO:0000313" key="5">
    <source>
        <dbReference type="Proteomes" id="UP000762676"/>
    </source>
</evidence>